<sequence>MPFSVSAHQGLRTRVQRPAITSVASVLVRRQHQHQHHHHYHYYHQPAAIRDCYSYDYSYGSSSSSRLLARGYATRSSLSKSHSRPPSAGQPDTPTVPSTTSTATTTLANDVNPPPSTRPADLNLPEPASPAASPADKLKRYIAVGRAYLAFYKTGLKNVYHNYRAAIPLRRALHLPAYLPTSPPATRSFEDSARALTPPLSRASFQLVRRAAYDLRRMIPFSLLLLVCGELTPLVVLALGNAVTPFTCRVPRQRQKERALRAARKRAALAADPQTLALAAGSDAERRRLVADFASREWIDRADDAAVLRACAALGLVRSHVRPAVLVGAVYRPRLRRYAEYLALDDRLLRAAAGGVSALEAVEVRIAVEERGGVGVADGLDGWEAEREERRWLEKWLERS</sequence>
<keyword evidence="1" id="KW-0496">Mitochondrion</keyword>
<name>A1CJ50_ASPCL</name>
<dbReference type="Proteomes" id="UP000006701">
    <property type="component" value="Unassembled WGS sequence"/>
</dbReference>
<evidence type="ECO:0000313" key="4">
    <source>
        <dbReference type="EMBL" id="EAW09174.1"/>
    </source>
</evidence>
<feature type="region of interest" description="Disordered" evidence="2">
    <location>
        <begin position="76"/>
        <end position="133"/>
    </location>
</feature>
<dbReference type="EMBL" id="DS027056">
    <property type="protein sequence ID" value="EAW09174.1"/>
    <property type="molecule type" value="Genomic_DNA"/>
</dbReference>
<dbReference type="GO" id="GO:0043022">
    <property type="term" value="F:ribosome binding"/>
    <property type="evidence" value="ECO:0007669"/>
    <property type="project" value="InterPro"/>
</dbReference>
<protein>
    <recommendedName>
        <fullName evidence="3">Letm1 RBD domain-containing protein</fullName>
    </recommendedName>
</protein>
<organism evidence="4 5">
    <name type="scientific">Aspergillus clavatus (strain ATCC 1007 / CBS 513.65 / DSM 816 / NCTC 3887 / NRRL 1 / QM 1276 / 107)</name>
    <dbReference type="NCBI Taxonomy" id="344612"/>
    <lineage>
        <taxon>Eukaryota</taxon>
        <taxon>Fungi</taxon>
        <taxon>Dikarya</taxon>
        <taxon>Ascomycota</taxon>
        <taxon>Pezizomycotina</taxon>
        <taxon>Eurotiomycetes</taxon>
        <taxon>Eurotiomycetidae</taxon>
        <taxon>Eurotiales</taxon>
        <taxon>Aspergillaceae</taxon>
        <taxon>Aspergillus</taxon>
        <taxon>Aspergillus subgen. Fumigati</taxon>
    </lineage>
</organism>
<dbReference type="AlphaFoldDB" id="A1CJ50"/>
<dbReference type="OrthoDB" id="73691at2759"/>
<dbReference type="eggNOG" id="ENOG502S645">
    <property type="taxonomic scope" value="Eukaryota"/>
</dbReference>
<reference evidence="4 5" key="1">
    <citation type="journal article" date="2008" name="PLoS Genet.">
        <title>Genomic islands in the pathogenic filamentous fungus Aspergillus fumigatus.</title>
        <authorList>
            <person name="Fedorova N.D."/>
            <person name="Khaldi N."/>
            <person name="Joardar V.S."/>
            <person name="Maiti R."/>
            <person name="Amedeo P."/>
            <person name="Anderson M.J."/>
            <person name="Crabtree J."/>
            <person name="Silva J.C."/>
            <person name="Badger J.H."/>
            <person name="Albarraq A."/>
            <person name="Angiuoli S."/>
            <person name="Bussey H."/>
            <person name="Bowyer P."/>
            <person name="Cotty P.J."/>
            <person name="Dyer P.S."/>
            <person name="Egan A."/>
            <person name="Galens K."/>
            <person name="Fraser-Liggett C.M."/>
            <person name="Haas B.J."/>
            <person name="Inman J.M."/>
            <person name="Kent R."/>
            <person name="Lemieux S."/>
            <person name="Malavazi I."/>
            <person name="Orvis J."/>
            <person name="Roemer T."/>
            <person name="Ronning C.M."/>
            <person name="Sundaram J.P."/>
            <person name="Sutton G."/>
            <person name="Turner G."/>
            <person name="Venter J.C."/>
            <person name="White O.R."/>
            <person name="Whitty B.R."/>
            <person name="Youngman P."/>
            <person name="Wolfe K.H."/>
            <person name="Goldman G.H."/>
            <person name="Wortman J.R."/>
            <person name="Jiang B."/>
            <person name="Denning D.W."/>
            <person name="Nierman W.C."/>
        </authorList>
    </citation>
    <scope>NUCLEOTIDE SEQUENCE [LARGE SCALE GENOMIC DNA]</scope>
    <source>
        <strain evidence="5">ATCC 1007 / CBS 513.65 / DSM 816 / NCTC 3887 / NRRL 1</strain>
    </source>
</reference>
<gene>
    <name evidence="4" type="ORF">ACLA_033770</name>
</gene>
<dbReference type="HOGENOM" id="CLU_048915_1_0_1"/>
<evidence type="ECO:0000256" key="2">
    <source>
        <dbReference type="SAM" id="MobiDB-lite"/>
    </source>
</evidence>
<dbReference type="RefSeq" id="XP_001270600.1">
    <property type="nucleotide sequence ID" value="XM_001270599.1"/>
</dbReference>
<dbReference type="VEuPathDB" id="FungiDB:ACLA_033770"/>
<dbReference type="GeneID" id="4702850"/>
<dbReference type="KEGG" id="act:ACLA_033770"/>
<dbReference type="OMA" id="HYVPKTF"/>
<accession>A1CJ50</accession>
<feature type="compositionally biased region" description="Low complexity" evidence="2">
    <location>
        <begin position="76"/>
        <end position="106"/>
    </location>
</feature>
<evidence type="ECO:0000313" key="5">
    <source>
        <dbReference type="Proteomes" id="UP000006701"/>
    </source>
</evidence>
<keyword evidence="5" id="KW-1185">Reference proteome</keyword>
<proteinExistence type="predicted"/>
<dbReference type="PROSITE" id="PS51758">
    <property type="entry name" value="LETM1_RBD"/>
    <property type="match status" value="1"/>
</dbReference>
<feature type="domain" description="Letm1 RBD" evidence="3">
    <location>
        <begin position="233"/>
        <end position="400"/>
    </location>
</feature>
<evidence type="ECO:0000256" key="1">
    <source>
        <dbReference type="PROSITE-ProRule" id="PRU01094"/>
    </source>
</evidence>
<evidence type="ECO:0000259" key="3">
    <source>
        <dbReference type="PROSITE" id="PS51758"/>
    </source>
</evidence>
<dbReference type="InterPro" id="IPR033122">
    <property type="entry name" value="LETM1-like_RBD"/>
</dbReference>